<evidence type="ECO:0000256" key="2">
    <source>
        <dbReference type="ARBA" id="ARBA00004746"/>
    </source>
</evidence>
<evidence type="ECO:0000256" key="8">
    <source>
        <dbReference type="ARBA" id="ARBA00022898"/>
    </source>
</evidence>
<feature type="domain" description="Aminotransferase class I/classII large" evidence="13">
    <location>
        <begin position="32"/>
        <end position="372"/>
    </location>
</feature>
<evidence type="ECO:0000256" key="12">
    <source>
        <dbReference type="RuleBase" id="RU003693"/>
    </source>
</evidence>
<evidence type="ECO:0000256" key="5">
    <source>
        <dbReference type="ARBA" id="ARBA00013187"/>
    </source>
</evidence>
<reference evidence="14 15" key="1">
    <citation type="submission" date="2021-06" db="EMBL/GenBank/DDBJ databases">
        <title>Actinoplanes lichenicola sp. nov., and Actinoplanes ovalisporus sp. nov., isolated from lichen in Thailand.</title>
        <authorList>
            <person name="Saeng-In P."/>
            <person name="Kanchanasin P."/>
            <person name="Yuki M."/>
            <person name="Kudo T."/>
            <person name="Ohkuma M."/>
            <person name="Phongsopitanun W."/>
            <person name="Tanasupawat S."/>
        </authorList>
    </citation>
    <scope>NUCLEOTIDE SEQUENCE [LARGE SCALE GENOMIC DNA]</scope>
    <source>
        <strain evidence="14 15">NBRC 110975</strain>
    </source>
</reference>
<evidence type="ECO:0000256" key="3">
    <source>
        <dbReference type="ARBA" id="ARBA00010008"/>
    </source>
</evidence>
<keyword evidence="15" id="KW-1185">Reference proteome</keyword>
<dbReference type="InterPro" id="IPR015424">
    <property type="entry name" value="PyrdxlP-dep_Trfase"/>
</dbReference>
<evidence type="ECO:0000313" key="15">
    <source>
        <dbReference type="Proteomes" id="UP001519654"/>
    </source>
</evidence>
<comment type="similarity">
    <text evidence="3">Belongs to the class-II pyridoxal-phosphate-dependent aminotransferase family. BioF subfamily.</text>
</comment>
<keyword evidence="8 12" id="KW-0663">Pyridoxal phosphate</keyword>
<evidence type="ECO:0000256" key="7">
    <source>
        <dbReference type="ARBA" id="ARBA00022756"/>
    </source>
</evidence>
<evidence type="ECO:0000256" key="11">
    <source>
        <dbReference type="ARBA" id="ARBA00047715"/>
    </source>
</evidence>
<dbReference type="EMBL" id="JAHKKG010000001">
    <property type="protein sequence ID" value="MBU2662421.1"/>
    <property type="molecule type" value="Genomic_DNA"/>
</dbReference>
<dbReference type="InterPro" id="IPR004839">
    <property type="entry name" value="Aminotransferase_I/II_large"/>
</dbReference>
<name>A0ABS5YHE1_9ACTN</name>
<evidence type="ECO:0000259" key="13">
    <source>
        <dbReference type="Pfam" id="PF00155"/>
    </source>
</evidence>
<dbReference type="PROSITE" id="PS00599">
    <property type="entry name" value="AA_TRANSFER_CLASS_2"/>
    <property type="match status" value="1"/>
</dbReference>
<accession>A0ABS5YHE1</accession>
<dbReference type="Proteomes" id="UP001519654">
    <property type="component" value="Unassembled WGS sequence"/>
</dbReference>
<keyword evidence="7" id="KW-0093">Biotin biosynthesis</keyword>
<evidence type="ECO:0000256" key="10">
    <source>
        <dbReference type="ARBA" id="ARBA00033381"/>
    </source>
</evidence>
<proteinExistence type="inferred from homology"/>
<dbReference type="InterPro" id="IPR050087">
    <property type="entry name" value="AON_synthase_class-II"/>
</dbReference>
<dbReference type="Gene3D" id="3.90.1150.10">
    <property type="entry name" value="Aspartate Aminotransferase, domain 1"/>
    <property type="match status" value="1"/>
</dbReference>
<evidence type="ECO:0000256" key="1">
    <source>
        <dbReference type="ARBA" id="ARBA00001933"/>
    </source>
</evidence>
<sequence length="377" mass="37883">MSGWLESLEGLAASRSKAGLTRRLRPRPAGDPVVDLAGNDYLGLATHPAVIEASIKSLPTYGLGATGSRLVRGSAVAHAELESDLAGWIGAESALVFSSGYLANLAAVRGLTAVCDLIVSDAYNHASLIDGCKISGTRTVIAPHNSPADVARLLDAHPGRALVVTESVFSVDGDLAPLAELHEVTSARGALLVVDDAHALGLLGPSGAGGVAAAGLAGRSDVIVTATLSKSLGGAGGVVAGPAPFIRHLIDTGRTFIYDTALPPAVAAGVHEALRTARAADDRRALLAARGALTVSLLGAAGFAVSPPAAGVLSVLAPGPEAAVAWASDCYDRGVAVGCFRPPSTPDGSSRLRLTLNAGVTDADFARALDVIVECAP</sequence>
<dbReference type="Gene3D" id="3.40.640.10">
    <property type="entry name" value="Type I PLP-dependent aspartate aminotransferase-like (Major domain)"/>
    <property type="match status" value="1"/>
</dbReference>
<comment type="catalytic activity">
    <reaction evidence="11">
        <text>6-carboxyhexanoyl-[ACP] + L-alanine + H(+) = (8S)-8-amino-7-oxononanoate + holo-[ACP] + CO2</text>
        <dbReference type="Rhea" id="RHEA:42288"/>
        <dbReference type="Rhea" id="RHEA-COMP:9685"/>
        <dbReference type="Rhea" id="RHEA-COMP:9955"/>
        <dbReference type="ChEBI" id="CHEBI:15378"/>
        <dbReference type="ChEBI" id="CHEBI:16526"/>
        <dbReference type="ChEBI" id="CHEBI:57972"/>
        <dbReference type="ChEBI" id="CHEBI:64479"/>
        <dbReference type="ChEBI" id="CHEBI:78846"/>
        <dbReference type="ChEBI" id="CHEBI:149468"/>
        <dbReference type="EC" id="2.3.1.47"/>
    </reaction>
</comment>
<evidence type="ECO:0000256" key="9">
    <source>
        <dbReference type="ARBA" id="ARBA00032610"/>
    </source>
</evidence>
<dbReference type="RefSeq" id="WP_215784371.1">
    <property type="nucleotide sequence ID" value="NZ_JAHKKG010000001.1"/>
</dbReference>
<dbReference type="EC" id="2.3.1.47" evidence="5"/>
<dbReference type="PANTHER" id="PTHR13693">
    <property type="entry name" value="CLASS II AMINOTRANSFERASE/8-AMINO-7-OXONONANOATE SYNTHASE"/>
    <property type="match status" value="1"/>
</dbReference>
<evidence type="ECO:0000256" key="6">
    <source>
        <dbReference type="ARBA" id="ARBA00022679"/>
    </source>
</evidence>
<dbReference type="PANTHER" id="PTHR13693:SF100">
    <property type="entry name" value="8-AMINO-7-OXONONANOATE SYNTHASE"/>
    <property type="match status" value="1"/>
</dbReference>
<comment type="caution">
    <text evidence="14">The sequence shown here is derived from an EMBL/GenBank/DDBJ whole genome shotgun (WGS) entry which is preliminary data.</text>
</comment>
<dbReference type="InterPro" id="IPR015422">
    <property type="entry name" value="PyrdxlP-dep_Trfase_small"/>
</dbReference>
<comment type="pathway">
    <text evidence="2">Cofactor biosynthesis; biotin biosynthesis.</text>
</comment>
<keyword evidence="6" id="KW-0808">Transferase</keyword>
<comment type="subunit">
    <text evidence="4">Homodimer.</text>
</comment>
<protein>
    <recommendedName>
        <fullName evidence="5">8-amino-7-oxononanoate synthase</fullName>
        <ecNumber evidence="5">2.3.1.47</ecNumber>
    </recommendedName>
    <alternativeName>
        <fullName evidence="9">7-keto-8-amino-pelargonic acid synthase</fullName>
    </alternativeName>
    <alternativeName>
        <fullName evidence="10">8-amino-7-ketopelargonate synthase</fullName>
    </alternativeName>
</protein>
<organism evidence="14 15">
    <name type="scientific">Paractinoplanes bogorensis</name>
    <dbReference type="NCBI Taxonomy" id="1610840"/>
    <lineage>
        <taxon>Bacteria</taxon>
        <taxon>Bacillati</taxon>
        <taxon>Actinomycetota</taxon>
        <taxon>Actinomycetes</taxon>
        <taxon>Micromonosporales</taxon>
        <taxon>Micromonosporaceae</taxon>
        <taxon>Paractinoplanes</taxon>
    </lineage>
</organism>
<dbReference type="InterPro" id="IPR015421">
    <property type="entry name" value="PyrdxlP-dep_Trfase_major"/>
</dbReference>
<dbReference type="SUPFAM" id="SSF53383">
    <property type="entry name" value="PLP-dependent transferases"/>
    <property type="match status" value="1"/>
</dbReference>
<dbReference type="Pfam" id="PF00155">
    <property type="entry name" value="Aminotran_1_2"/>
    <property type="match status" value="1"/>
</dbReference>
<gene>
    <name evidence="14" type="ORF">KOI35_02745</name>
</gene>
<evidence type="ECO:0000256" key="4">
    <source>
        <dbReference type="ARBA" id="ARBA00011738"/>
    </source>
</evidence>
<comment type="cofactor">
    <cofactor evidence="1 12">
        <name>pyridoxal 5'-phosphate</name>
        <dbReference type="ChEBI" id="CHEBI:597326"/>
    </cofactor>
</comment>
<dbReference type="InterPro" id="IPR001917">
    <property type="entry name" value="Aminotrans_II_pyridoxalP_BS"/>
</dbReference>
<evidence type="ECO:0000313" key="14">
    <source>
        <dbReference type="EMBL" id="MBU2662421.1"/>
    </source>
</evidence>